<evidence type="ECO:0000313" key="3">
    <source>
        <dbReference type="EMBL" id="MFH4984506.1"/>
    </source>
</evidence>
<proteinExistence type="predicted"/>
<gene>
    <name evidence="3" type="ORF">AB6A40_011215</name>
</gene>
<protein>
    <recommendedName>
        <fullName evidence="2">E3 ubiquitin-protein ligase ARIH1-like UBA-like domain-containing protein</fullName>
    </recommendedName>
</protein>
<evidence type="ECO:0000259" key="2">
    <source>
        <dbReference type="Pfam" id="PF21235"/>
    </source>
</evidence>
<organism evidence="3 4">
    <name type="scientific">Gnathostoma spinigerum</name>
    <dbReference type="NCBI Taxonomy" id="75299"/>
    <lineage>
        <taxon>Eukaryota</taxon>
        <taxon>Metazoa</taxon>
        <taxon>Ecdysozoa</taxon>
        <taxon>Nematoda</taxon>
        <taxon>Chromadorea</taxon>
        <taxon>Rhabditida</taxon>
        <taxon>Spirurina</taxon>
        <taxon>Gnathostomatomorpha</taxon>
        <taxon>Gnathostomatoidea</taxon>
        <taxon>Gnathostomatidae</taxon>
        <taxon>Gnathostoma</taxon>
    </lineage>
</organism>
<evidence type="ECO:0000256" key="1">
    <source>
        <dbReference type="SAM" id="MobiDB-lite"/>
    </source>
</evidence>
<feature type="region of interest" description="Disordered" evidence="1">
    <location>
        <begin position="1"/>
        <end position="32"/>
    </location>
</feature>
<dbReference type="AlphaFoldDB" id="A0ABD6F2K6"/>
<comment type="caution">
    <text evidence="3">The sequence shown here is derived from an EMBL/GenBank/DDBJ whole genome shotgun (WGS) entry which is preliminary data.</text>
</comment>
<dbReference type="Pfam" id="PF21235">
    <property type="entry name" value="UBA_ARI1"/>
    <property type="match status" value="1"/>
</dbReference>
<reference evidence="3 4" key="1">
    <citation type="submission" date="2024-08" db="EMBL/GenBank/DDBJ databases">
        <title>Gnathostoma spinigerum genome.</title>
        <authorList>
            <person name="Gonzalez-Bertolin B."/>
            <person name="Monzon S."/>
            <person name="Zaballos A."/>
            <person name="Jimenez P."/>
            <person name="Dekumyoy P."/>
            <person name="Varona S."/>
            <person name="Cuesta I."/>
            <person name="Sumanam S."/>
            <person name="Adisakwattana P."/>
            <person name="Gasser R.B."/>
            <person name="Hernandez-Gonzalez A."/>
            <person name="Young N.D."/>
            <person name="Perteguer M.J."/>
        </authorList>
    </citation>
    <scope>NUCLEOTIDE SEQUENCE [LARGE SCALE GENOMIC DNA]</scope>
    <source>
        <strain evidence="3">AL3</strain>
        <tissue evidence="3">Liver</tissue>
    </source>
</reference>
<feature type="domain" description="E3 ubiquitin-protein ligase ARIH1-like UBA-like" evidence="2">
    <location>
        <begin position="53"/>
        <end position="89"/>
    </location>
</feature>
<keyword evidence="4" id="KW-1185">Reference proteome</keyword>
<sequence>MDDDGAFSGSESDNNSNYSEDDGIIDPVINTDPREDHEAVDYKILDSKEVLNEMNIIMEDVSSVVRLPKTICRLLLHHYKWNKDTLLER</sequence>
<dbReference type="EMBL" id="JBGFUD010018135">
    <property type="protein sequence ID" value="MFH4984506.1"/>
    <property type="molecule type" value="Genomic_DNA"/>
</dbReference>
<dbReference type="InterPro" id="IPR048962">
    <property type="entry name" value="ARIH1-like_UBL"/>
</dbReference>
<dbReference type="Proteomes" id="UP001608902">
    <property type="component" value="Unassembled WGS sequence"/>
</dbReference>
<feature type="compositionally biased region" description="Low complexity" evidence="1">
    <location>
        <begin position="8"/>
        <end position="18"/>
    </location>
</feature>
<accession>A0ABD6F2K6</accession>
<evidence type="ECO:0000313" key="4">
    <source>
        <dbReference type="Proteomes" id="UP001608902"/>
    </source>
</evidence>
<name>A0ABD6F2K6_9BILA</name>